<feature type="transmembrane region" description="Helical" evidence="8">
    <location>
        <begin position="89"/>
        <end position="111"/>
    </location>
</feature>
<dbReference type="GO" id="GO:0005886">
    <property type="term" value="C:plasma membrane"/>
    <property type="evidence" value="ECO:0007669"/>
    <property type="project" value="UniProtKB-SubCell"/>
</dbReference>
<accession>A0A517STQ7</accession>
<evidence type="ECO:0000259" key="9">
    <source>
        <dbReference type="Pfam" id="PF18967"/>
    </source>
</evidence>
<dbReference type="GO" id="GO:0051607">
    <property type="term" value="P:defense response to virus"/>
    <property type="evidence" value="ECO:0007669"/>
    <property type="project" value="UniProtKB-KW"/>
</dbReference>
<evidence type="ECO:0000256" key="3">
    <source>
        <dbReference type="ARBA" id="ARBA00022692"/>
    </source>
</evidence>
<keyword evidence="2" id="KW-1003">Cell membrane</keyword>
<keyword evidence="5 8" id="KW-1133">Transmembrane helix</keyword>
<evidence type="ECO:0000256" key="1">
    <source>
        <dbReference type="ARBA" id="ARBA00004236"/>
    </source>
</evidence>
<gene>
    <name evidence="10" type="ORF">SV7mr_19600</name>
</gene>
<evidence type="ECO:0000313" key="11">
    <source>
        <dbReference type="Proteomes" id="UP000315003"/>
    </source>
</evidence>
<dbReference type="RefSeq" id="WP_145271341.1">
    <property type="nucleotide sequence ID" value="NZ_CP036272.1"/>
</dbReference>
<protein>
    <recommendedName>
        <fullName evidence="9">Pycsar effector protein domain-containing protein</fullName>
    </recommendedName>
</protein>
<evidence type="ECO:0000256" key="4">
    <source>
        <dbReference type="ARBA" id="ARBA00022741"/>
    </source>
</evidence>
<keyword evidence="7 8" id="KW-0472">Membrane</keyword>
<dbReference type="Pfam" id="PF18967">
    <property type="entry name" value="PycTM"/>
    <property type="match status" value="1"/>
</dbReference>
<reference evidence="10 11" key="1">
    <citation type="submission" date="2019-02" db="EMBL/GenBank/DDBJ databases">
        <title>Deep-cultivation of Planctomycetes and their phenomic and genomic characterization uncovers novel biology.</title>
        <authorList>
            <person name="Wiegand S."/>
            <person name="Jogler M."/>
            <person name="Boedeker C."/>
            <person name="Pinto D."/>
            <person name="Vollmers J."/>
            <person name="Rivas-Marin E."/>
            <person name="Kohn T."/>
            <person name="Peeters S.H."/>
            <person name="Heuer A."/>
            <person name="Rast P."/>
            <person name="Oberbeckmann S."/>
            <person name="Bunk B."/>
            <person name="Jeske O."/>
            <person name="Meyerdierks A."/>
            <person name="Storesund J.E."/>
            <person name="Kallscheuer N."/>
            <person name="Luecker S."/>
            <person name="Lage O.M."/>
            <person name="Pohl T."/>
            <person name="Merkel B.J."/>
            <person name="Hornburger P."/>
            <person name="Mueller R.-W."/>
            <person name="Bruemmer F."/>
            <person name="Labrenz M."/>
            <person name="Spormann A.M."/>
            <person name="Op den Camp H."/>
            <person name="Overmann J."/>
            <person name="Amann R."/>
            <person name="Jetten M.S.M."/>
            <person name="Mascher T."/>
            <person name="Medema M.H."/>
            <person name="Devos D.P."/>
            <person name="Kaster A.-K."/>
            <person name="Ovreas L."/>
            <person name="Rohde M."/>
            <person name="Galperin M.Y."/>
            <person name="Jogler C."/>
        </authorList>
    </citation>
    <scope>NUCLEOTIDE SEQUENCE [LARGE SCALE GENOMIC DNA]</scope>
    <source>
        <strain evidence="10 11">SV_7m_r</strain>
    </source>
</reference>
<feature type="transmembrane region" description="Helical" evidence="8">
    <location>
        <begin position="57"/>
        <end position="77"/>
    </location>
</feature>
<keyword evidence="4" id="KW-0547">Nucleotide-binding</keyword>
<evidence type="ECO:0000256" key="5">
    <source>
        <dbReference type="ARBA" id="ARBA00022989"/>
    </source>
</evidence>
<sequence length="209" mass="23133">MSDLTSTKKPDDHGVVEQQTGVELLATKETELDLEVAKANLDLVINWVSHADSKATFYLTIAVAMLGASLTEIPALVRVCQHFVSTSSWWVPAILIASHLAFYASSLFSAYKSIEVVKPRLAPDSKTHSWYFFQSVAAFADLDKWRDFTHGLKGAERLQHLVDQIWNVSRVAVAKYKAAGTADFALRVAFCFGTVSVLVTLVLDELTRQ</sequence>
<evidence type="ECO:0000313" key="10">
    <source>
        <dbReference type="EMBL" id="QDT59453.1"/>
    </source>
</evidence>
<keyword evidence="3 8" id="KW-0812">Transmembrane</keyword>
<feature type="transmembrane region" description="Helical" evidence="8">
    <location>
        <begin position="184"/>
        <end position="203"/>
    </location>
</feature>
<keyword evidence="11" id="KW-1185">Reference proteome</keyword>
<dbReference type="GO" id="GO:0000166">
    <property type="term" value="F:nucleotide binding"/>
    <property type="evidence" value="ECO:0007669"/>
    <property type="project" value="UniProtKB-KW"/>
</dbReference>
<comment type="subcellular location">
    <subcellularLocation>
        <location evidence="1">Cell membrane</location>
    </subcellularLocation>
</comment>
<feature type="domain" description="Pycsar effector protein" evidence="9">
    <location>
        <begin position="37"/>
        <end position="199"/>
    </location>
</feature>
<proteinExistence type="predicted"/>
<dbReference type="AlphaFoldDB" id="A0A517STQ7"/>
<keyword evidence="6" id="KW-0051">Antiviral defense</keyword>
<dbReference type="InterPro" id="IPR043760">
    <property type="entry name" value="PycTM_dom"/>
</dbReference>
<evidence type="ECO:0000256" key="6">
    <source>
        <dbReference type="ARBA" id="ARBA00023118"/>
    </source>
</evidence>
<name>A0A517STQ7_9BACT</name>
<dbReference type="Proteomes" id="UP000315003">
    <property type="component" value="Chromosome"/>
</dbReference>
<dbReference type="EMBL" id="CP036272">
    <property type="protein sequence ID" value="QDT59453.1"/>
    <property type="molecule type" value="Genomic_DNA"/>
</dbReference>
<evidence type="ECO:0000256" key="8">
    <source>
        <dbReference type="SAM" id="Phobius"/>
    </source>
</evidence>
<evidence type="ECO:0000256" key="7">
    <source>
        <dbReference type="ARBA" id="ARBA00023136"/>
    </source>
</evidence>
<organism evidence="10 11">
    <name type="scientific">Stieleria bergensis</name>
    <dbReference type="NCBI Taxonomy" id="2528025"/>
    <lineage>
        <taxon>Bacteria</taxon>
        <taxon>Pseudomonadati</taxon>
        <taxon>Planctomycetota</taxon>
        <taxon>Planctomycetia</taxon>
        <taxon>Pirellulales</taxon>
        <taxon>Pirellulaceae</taxon>
        <taxon>Stieleria</taxon>
    </lineage>
</organism>
<evidence type="ECO:0000256" key="2">
    <source>
        <dbReference type="ARBA" id="ARBA00022475"/>
    </source>
</evidence>